<organism evidence="2 3">
    <name type="scientific">Syntrophorhabdus aromaticivorans</name>
    <dbReference type="NCBI Taxonomy" id="328301"/>
    <lineage>
        <taxon>Bacteria</taxon>
        <taxon>Pseudomonadati</taxon>
        <taxon>Thermodesulfobacteriota</taxon>
        <taxon>Syntrophorhabdia</taxon>
        <taxon>Syntrophorhabdales</taxon>
        <taxon>Syntrophorhabdaceae</taxon>
        <taxon>Syntrophorhabdus</taxon>
    </lineage>
</organism>
<gene>
    <name evidence="2" type="ORF">GXY80_11985</name>
</gene>
<protein>
    <recommendedName>
        <fullName evidence="4">Alginate export domain-containing protein</fullName>
    </recommendedName>
</protein>
<sequence length="426" mass="47778">MKTLLRASALFLLLLLSLLPIDACAEGFAFDASGRITEQVICLDLKKDYLLNPGAGSMSFPRWTNRLYLYENVTVSYKNARFVGRVRPTLQSTPGGYSEGDFLTDDAYVEMRFQDRYFAYTGKRNIREGVAYGANPVDFLGEKKKVDWTLREEERRVEREGNYLAGLDLFFRNATLTAIFAPHLSGNQQEEDRLLLKAAFLLERIKTDATLLYYYGDKPGAGLAVSTTAGHSLVLYTESALRWNEGRGKIRMISAGTPRTYALVDPGDDSGTYLNLVVGGQYTFDNKVNIIGEYIYNGEGYDACDWRNYIDFVKYAHVNREKGFVSGLMLSYLGQANSITTFGQMRRNYLFARINKPDIGGKVDGSLVFVANLDDRSCLLSPSLVYRLNDRVALTASAQFFIGNKDIEYGMIPWQNAVSAGISVLF</sequence>
<accession>A0A971M530</accession>
<comment type="caution">
    <text evidence="2">The sequence shown here is derived from an EMBL/GenBank/DDBJ whole genome shotgun (WGS) entry which is preliminary data.</text>
</comment>
<feature type="signal peptide" evidence="1">
    <location>
        <begin position="1"/>
        <end position="25"/>
    </location>
</feature>
<reference evidence="2" key="1">
    <citation type="journal article" date="2020" name="Biotechnol. Biofuels">
        <title>New insights from the biogas microbiome by comprehensive genome-resolved metagenomics of nearly 1600 species originating from multiple anaerobic digesters.</title>
        <authorList>
            <person name="Campanaro S."/>
            <person name="Treu L."/>
            <person name="Rodriguez-R L.M."/>
            <person name="Kovalovszki A."/>
            <person name="Ziels R.M."/>
            <person name="Maus I."/>
            <person name="Zhu X."/>
            <person name="Kougias P.G."/>
            <person name="Basile A."/>
            <person name="Luo G."/>
            <person name="Schluter A."/>
            <person name="Konstantinidis K.T."/>
            <person name="Angelidaki I."/>
        </authorList>
    </citation>
    <scope>NUCLEOTIDE SEQUENCE</scope>
    <source>
        <strain evidence="2">AS06rmzACSIP_7</strain>
    </source>
</reference>
<evidence type="ECO:0000256" key="1">
    <source>
        <dbReference type="SAM" id="SignalP"/>
    </source>
</evidence>
<dbReference type="Proteomes" id="UP000777265">
    <property type="component" value="Unassembled WGS sequence"/>
</dbReference>
<dbReference type="AlphaFoldDB" id="A0A971M530"/>
<reference evidence="2" key="2">
    <citation type="submission" date="2020-01" db="EMBL/GenBank/DDBJ databases">
        <authorList>
            <person name="Campanaro S."/>
        </authorList>
    </citation>
    <scope>NUCLEOTIDE SEQUENCE</scope>
    <source>
        <strain evidence="2">AS06rmzACSIP_7</strain>
    </source>
</reference>
<name>A0A971M530_9BACT</name>
<proteinExistence type="predicted"/>
<evidence type="ECO:0000313" key="2">
    <source>
        <dbReference type="EMBL" id="NLW36178.1"/>
    </source>
</evidence>
<keyword evidence="1" id="KW-0732">Signal</keyword>
<feature type="chain" id="PRO_5036810264" description="Alginate export domain-containing protein" evidence="1">
    <location>
        <begin position="26"/>
        <end position="426"/>
    </location>
</feature>
<dbReference type="EMBL" id="JAAYEE010000219">
    <property type="protein sequence ID" value="NLW36178.1"/>
    <property type="molecule type" value="Genomic_DNA"/>
</dbReference>
<evidence type="ECO:0000313" key="3">
    <source>
        <dbReference type="Proteomes" id="UP000777265"/>
    </source>
</evidence>
<evidence type="ECO:0008006" key="4">
    <source>
        <dbReference type="Google" id="ProtNLM"/>
    </source>
</evidence>